<keyword evidence="4" id="KW-0732">Signal</keyword>
<dbReference type="PANTHER" id="PTHR33420:SF14">
    <property type="entry name" value="TYPE 1 FIMBRIN D-MANNOSE SPECIFIC ADHESIN"/>
    <property type="match status" value="1"/>
</dbReference>
<comment type="similarity">
    <text evidence="2">Belongs to the fimbrial protein family.</text>
</comment>
<dbReference type="GO" id="GO:0043709">
    <property type="term" value="P:cell adhesion involved in single-species biofilm formation"/>
    <property type="evidence" value="ECO:0007669"/>
    <property type="project" value="TreeGrafter"/>
</dbReference>
<dbReference type="InterPro" id="IPR008966">
    <property type="entry name" value="Adhesion_dom_sf"/>
</dbReference>
<gene>
    <name evidence="6" type="ORF">EV147_2005</name>
</gene>
<evidence type="ECO:0000256" key="3">
    <source>
        <dbReference type="ARBA" id="ARBA00023263"/>
    </source>
</evidence>
<reference evidence="6 7" key="1">
    <citation type="journal article" date="2015" name="Stand. Genomic Sci.">
        <title>Genomic Encyclopedia of Bacterial and Archaeal Type Strains, Phase III: the genomes of soil and plant-associated and newly described type strains.</title>
        <authorList>
            <person name="Whitman W.B."/>
            <person name="Woyke T."/>
            <person name="Klenk H.P."/>
            <person name="Zhou Y."/>
            <person name="Lilburn T.G."/>
            <person name="Beck B.J."/>
            <person name="De Vos P."/>
            <person name="Vandamme P."/>
            <person name="Eisen J.A."/>
            <person name="Garrity G."/>
            <person name="Hugenholtz P."/>
            <person name="Kyrpides N.C."/>
        </authorList>
    </citation>
    <scope>NUCLEOTIDE SEQUENCE [LARGE SCALE GENOMIC DNA]</scope>
    <source>
        <strain evidence="6 7">ASC-9842</strain>
    </source>
</reference>
<dbReference type="AlphaFoldDB" id="A0A4V2FI91"/>
<organism evidence="6 7">
    <name type="scientific">Cupriavidus agavae</name>
    <dbReference type="NCBI Taxonomy" id="1001822"/>
    <lineage>
        <taxon>Bacteria</taxon>
        <taxon>Pseudomonadati</taxon>
        <taxon>Pseudomonadota</taxon>
        <taxon>Betaproteobacteria</taxon>
        <taxon>Burkholderiales</taxon>
        <taxon>Burkholderiaceae</taxon>
        <taxon>Cupriavidus</taxon>
    </lineage>
</organism>
<dbReference type="EMBL" id="SGXM01000001">
    <property type="protein sequence ID" value="RZT42959.1"/>
    <property type="molecule type" value="Genomic_DNA"/>
</dbReference>
<dbReference type="PANTHER" id="PTHR33420">
    <property type="entry name" value="FIMBRIAL SUBUNIT ELFA-RELATED"/>
    <property type="match status" value="1"/>
</dbReference>
<feature type="signal peptide" evidence="4">
    <location>
        <begin position="1"/>
        <end position="30"/>
    </location>
</feature>
<dbReference type="InterPro" id="IPR000259">
    <property type="entry name" value="Adhesion_dom_fimbrial"/>
</dbReference>
<feature type="chain" id="PRO_5020196516" evidence="4">
    <location>
        <begin position="31"/>
        <end position="338"/>
    </location>
</feature>
<evidence type="ECO:0000313" key="7">
    <source>
        <dbReference type="Proteomes" id="UP000291078"/>
    </source>
</evidence>
<comment type="caution">
    <text evidence="6">The sequence shown here is derived from an EMBL/GenBank/DDBJ whole genome shotgun (WGS) entry which is preliminary data.</text>
</comment>
<proteinExistence type="inferred from homology"/>
<dbReference type="OrthoDB" id="8955626at2"/>
<dbReference type="GO" id="GO:0009289">
    <property type="term" value="C:pilus"/>
    <property type="evidence" value="ECO:0007669"/>
    <property type="project" value="UniProtKB-SubCell"/>
</dbReference>
<dbReference type="Pfam" id="PF00419">
    <property type="entry name" value="Fimbrial"/>
    <property type="match status" value="1"/>
</dbReference>
<sequence>MNQTVRQPIRLALPAAALALLAFGPSGVLAQGVQCQITTYPRPLAFRDIAIARDAAVGAPISEELMVRSLIRCPRNASFVRGSVGFEVQMIPTQGGSRTVSNAWETGIPGIGVRVFSVSLGRTISGPSPANAIPTINNRNPTTANYFFRHQLVKTGPISLTGNITGRTIYTMRNRIASSGRITDTLDTVNLGTLSVTSRTCTVTTPSVNVPMSRALASTLSRIGEVTGTTNFTIGLQCESGFAVHITLTDATTPGNRTDILTLAPASTAEGVGIRIRKADNMPVSFGPDSAVPENTNQWLVDVSDGLSSIPMTAEYVATGAVTPGTVHGLATFTMSYQ</sequence>
<evidence type="ECO:0000256" key="1">
    <source>
        <dbReference type="ARBA" id="ARBA00004561"/>
    </source>
</evidence>
<evidence type="ECO:0000256" key="4">
    <source>
        <dbReference type="SAM" id="SignalP"/>
    </source>
</evidence>
<keyword evidence="7" id="KW-1185">Reference proteome</keyword>
<dbReference type="InterPro" id="IPR036937">
    <property type="entry name" value="Adhesion_dom_fimbrial_sf"/>
</dbReference>
<dbReference type="Gene3D" id="2.60.40.1090">
    <property type="entry name" value="Fimbrial-type adhesion domain"/>
    <property type="match status" value="1"/>
</dbReference>
<dbReference type="Gene3D" id="2.60.40.3310">
    <property type="match status" value="1"/>
</dbReference>
<keyword evidence="3" id="KW-0281">Fimbrium</keyword>
<evidence type="ECO:0000313" key="6">
    <source>
        <dbReference type="EMBL" id="RZT42959.1"/>
    </source>
</evidence>
<feature type="domain" description="Fimbrial-type adhesion" evidence="5">
    <location>
        <begin position="196"/>
        <end position="338"/>
    </location>
</feature>
<evidence type="ECO:0000256" key="2">
    <source>
        <dbReference type="ARBA" id="ARBA00006671"/>
    </source>
</evidence>
<dbReference type="SUPFAM" id="SSF49401">
    <property type="entry name" value="Bacterial adhesins"/>
    <property type="match status" value="1"/>
</dbReference>
<protein>
    <submittedName>
        <fullName evidence="6">Type 1 fimbria pilin</fullName>
    </submittedName>
</protein>
<evidence type="ECO:0000259" key="5">
    <source>
        <dbReference type="Pfam" id="PF00419"/>
    </source>
</evidence>
<name>A0A4V2FI91_9BURK</name>
<dbReference type="Proteomes" id="UP000291078">
    <property type="component" value="Unassembled WGS sequence"/>
</dbReference>
<dbReference type="InterPro" id="IPR050263">
    <property type="entry name" value="Bact_Fimbrial_Adh_Pro"/>
</dbReference>
<comment type="subcellular location">
    <subcellularLocation>
        <location evidence="1">Fimbrium</location>
    </subcellularLocation>
</comment>
<accession>A0A4V2FI91</accession>
<dbReference type="RefSeq" id="WP_130390907.1">
    <property type="nucleotide sequence ID" value="NZ_SGXM01000001.1"/>
</dbReference>